<organism evidence="3 4">
    <name type="scientific">Sinorhizobium glycinis</name>
    <dbReference type="NCBI Taxonomy" id="1472378"/>
    <lineage>
        <taxon>Bacteria</taxon>
        <taxon>Pseudomonadati</taxon>
        <taxon>Pseudomonadota</taxon>
        <taxon>Alphaproteobacteria</taxon>
        <taxon>Hyphomicrobiales</taxon>
        <taxon>Rhizobiaceae</taxon>
        <taxon>Sinorhizobium/Ensifer group</taxon>
        <taxon>Sinorhizobium</taxon>
    </lineage>
</organism>
<dbReference type="EMBL" id="LPUX01000067">
    <property type="protein sequence ID" value="OAP35074.1"/>
    <property type="molecule type" value="Genomic_DNA"/>
</dbReference>
<evidence type="ECO:0000256" key="2">
    <source>
        <dbReference type="SAM" id="SignalP"/>
    </source>
</evidence>
<evidence type="ECO:0000313" key="4">
    <source>
        <dbReference type="Proteomes" id="UP000094025"/>
    </source>
</evidence>
<dbReference type="OrthoDB" id="7283650at2"/>
<evidence type="ECO:0000256" key="1">
    <source>
        <dbReference type="SAM" id="MobiDB-lite"/>
    </source>
</evidence>
<feature type="chain" id="PRO_5008096891" description="LTXXQ motif family protein" evidence="2">
    <location>
        <begin position="23"/>
        <end position="211"/>
    </location>
</feature>
<dbReference type="AlphaFoldDB" id="A0A178XIN5"/>
<reference evidence="3 4" key="1">
    <citation type="journal article" date="2016" name="Int. J. Syst. Evol. Microbiol.">
        <title>Ensifer glycinis sp. nov., an novel rhizobial species associated with Glycine spp.</title>
        <authorList>
            <person name="Yan H."/>
            <person name="Yan J."/>
            <person name="Sui X.H."/>
            <person name="Wang E.T."/>
            <person name="Chen W.X."/>
            <person name="Zhang X.X."/>
            <person name="Chen W.F."/>
        </authorList>
    </citation>
    <scope>NUCLEOTIDE SEQUENCE [LARGE SCALE GENOMIC DNA]</scope>
    <source>
        <strain evidence="3 4">CCBAU 23380</strain>
    </source>
</reference>
<keyword evidence="4" id="KW-1185">Reference proteome</keyword>
<dbReference type="InterPro" id="IPR012899">
    <property type="entry name" value="LTXXQ"/>
</dbReference>
<dbReference type="GO" id="GO:0042597">
    <property type="term" value="C:periplasmic space"/>
    <property type="evidence" value="ECO:0007669"/>
    <property type="project" value="InterPro"/>
</dbReference>
<dbReference type="STRING" id="1472378.AU381_25210"/>
<dbReference type="Proteomes" id="UP000094025">
    <property type="component" value="Unassembled WGS sequence"/>
</dbReference>
<sequence length="211" mass="22479">MGTLRTFLLATSLLMLGTPGLAEDAHHPEAAAGQASEKAAQQQLPAANPSATMPSGMMCGDMMGGMMRMMTGGQNPMGMMAGQAPMGQTGMSAMAQMTAPEHIEGRIAFLKTELKITSEQESLWSAFAEVLRSNARGAQDGMMQMPGGMEGASRAVESPLQLIEQREGTLANRLESIRKLKGALAPLYQSLNEAQKQMADRLLVPPMMGYM</sequence>
<accession>A0A178XIN5</accession>
<feature type="signal peptide" evidence="2">
    <location>
        <begin position="1"/>
        <end position="22"/>
    </location>
</feature>
<evidence type="ECO:0008006" key="5">
    <source>
        <dbReference type="Google" id="ProtNLM"/>
    </source>
</evidence>
<dbReference type="RefSeq" id="WP_064244321.1">
    <property type="nucleotide sequence ID" value="NZ_LPUX01000067.1"/>
</dbReference>
<comment type="caution">
    <text evidence="3">The sequence shown here is derived from an EMBL/GenBank/DDBJ whole genome shotgun (WGS) entry which is preliminary data.</text>
</comment>
<feature type="region of interest" description="Disordered" evidence="1">
    <location>
        <begin position="27"/>
        <end position="55"/>
    </location>
</feature>
<feature type="compositionally biased region" description="Low complexity" evidence="1">
    <location>
        <begin position="30"/>
        <end position="43"/>
    </location>
</feature>
<gene>
    <name evidence="3" type="ORF">AU381_25210</name>
</gene>
<protein>
    <recommendedName>
        <fullName evidence="5">LTXXQ motif family protein</fullName>
    </recommendedName>
</protein>
<dbReference type="Pfam" id="PF07813">
    <property type="entry name" value="LTXXQ"/>
    <property type="match status" value="1"/>
</dbReference>
<evidence type="ECO:0000313" key="3">
    <source>
        <dbReference type="EMBL" id="OAP35074.1"/>
    </source>
</evidence>
<proteinExistence type="predicted"/>
<keyword evidence="2" id="KW-0732">Signal</keyword>
<name>A0A178XIN5_9HYPH</name>